<accession>A0ABY3EI80</accession>
<comment type="caution">
    <text evidence="1">The sequence shown here is derived from an EMBL/GenBank/DDBJ whole genome shotgun (WGS) entry which is preliminary data.</text>
</comment>
<dbReference type="RefSeq" id="WP_144200726.1">
    <property type="nucleotide sequence ID" value="NZ_VCIZ01000014.1"/>
</dbReference>
<proteinExistence type="predicted"/>
<name>A0ABY3EI80_9BURK</name>
<organism evidence="1 2">
    <name type="scientific">Cupriavidus campinensis</name>
    <dbReference type="NCBI Taxonomy" id="151783"/>
    <lineage>
        <taxon>Bacteria</taxon>
        <taxon>Pseudomonadati</taxon>
        <taxon>Pseudomonadota</taxon>
        <taxon>Betaproteobacteria</taxon>
        <taxon>Burkholderiales</taxon>
        <taxon>Burkholderiaceae</taxon>
        <taxon>Cupriavidus</taxon>
    </lineage>
</organism>
<evidence type="ECO:0000313" key="2">
    <source>
        <dbReference type="Proteomes" id="UP000318943"/>
    </source>
</evidence>
<sequence>MQITRLLTAAFVLAEAGNRELQEKWIAISCNAGARVPASLLMMSVQRVGRLDVLLRALEAESRASEPGDGPTLGSEYLAFLSEAWVGSLYEIVRSMEERQVHPAGVAFKELHHDLRLIRIPLEKYQVAGDRKLSEPLVYLRSPERKGDVPHVYDKTDINRAHIMPMGLSERGAIQWLATDVSVKESRWIERQDLSDRFINLWGER</sequence>
<reference evidence="1 2" key="1">
    <citation type="submission" date="2019-05" db="EMBL/GenBank/DDBJ databases">
        <title>Whole genome sequence analysis of Cupriavidus campinensis S14E4C strain.</title>
        <authorList>
            <person name="Abbaszade G."/>
            <person name="Szabo A."/>
            <person name="Toumi M."/>
            <person name="Toth E."/>
        </authorList>
    </citation>
    <scope>NUCLEOTIDE SEQUENCE [LARGE SCALE GENOMIC DNA]</scope>
    <source>
        <strain evidence="1 2">S14E4C</strain>
    </source>
</reference>
<evidence type="ECO:0008006" key="3">
    <source>
        <dbReference type="Google" id="ProtNLM"/>
    </source>
</evidence>
<dbReference type="Proteomes" id="UP000318943">
    <property type="component" value="Unassembled WGS sequence"/>
</dbReference>
<gene>
    <name evidence="1" type="ORF">FGG12_21360</name>
</gene>
<protein>
    <recommendedName>
        <fullName evidence="3">HNH endonuclease</fullName>
    </recommendedName>
</protein>
<dbReference type="EMBL" id="VCIZ01000014">
    <property type="protein sequence ID" value="TSP10644.1"/>
    <property type="molecule type" value="Genomic_DNA"/>
</dbReference>
<keyword evidence="2" id="KW-1185">Reference proteome</keyword>
<evidence type="ECO:0000313" key="1">
    <source>
        <dbReference type="EMBL" id="TSP10644.1"/>
    </source>
</evidence>